<dbReference type="EMBL" id="JBHLUB010000025">
    <property type="protein sequence ID" value="MFC0581799.1"/>
    <property type="molecule type" value="Genomic_DNA"/>
</dbReference>
<feature type="transmembrane region" description="Helical" evidence="7">
    <location>
        <begin position="265"/>
        <end position="284"/>
    </location>
</feature>
<reference evidence="8 9" key="1">
    <citation type="submission" date="2024-09" db="EMBL/GenBank/DDBJ databases">
        <authorList>
            <person name="Sun Q."/>
            <person name="Mori K."/>
        </authorList>
    </citation>
    <scope>NUCLEOTIDE SEQUENCE [LARGE SCALE GENOMIC DNA]</scope>
    <source>
        <strain evidence="8 9">NCAIM B.02604</strain>
    </source>
</reference>
<evidence type="ECO:0000256" key="6">
    <source>
        <dbReference type="ARBA" id="ARBA00023136"/>
    </source>
</evidence>
<evidence type="ECO:0000256" key="5">
    <source>
        <dbReference type="ARBA" id="ARBA00022989"/>
    </source>
</evidence>
<comment type="caution">
    <text evidence="8">The sequence shown here is derived from an EMBL/GenBank/DDBJ whole genome shotgun (WGS) entry which is preliminary data.</text>
</comment>
<evidence type="ECO:0000256" key="2">
    <source>
        <dbReference type="ARBA" id="ARBA00005914"/>
    </source>
</evidence>
<comment type="subcellular location">
    <subcellularLocation>
        <location evidence="1">Cell membrane</location>
        <topology evidence="1">Multi-pass membrane protein</topology>
    </subcellularLocation>
</comment>
<protein>
    <submittedName>
        <fullName evidence="8">Urea transporter</fullName>
    </submittedName>
</protein>
<evidence type="ECO:0000256" key="3">
    <source>
        <dbReference type="ARBA" id="ARBA00022475"/>
    </source>
</evidence>
<evidence type="ECO:0000256" key="7">
    <source>
        <dbReference type="SAM" id="Phobius"/>
    </source>
</evidence>
<dbReference type="Proteomes" id="UP001589862">
    <property type="component" value="Unassembled WGS sequence"/>
</dbReference>
<feature type="transmembrane region" description="Helical" evidence="7">
    <location>
        <begin position="148"/>
        <end position="168"/>
    </location>
</feature>
<sequence length="348" mass="36399">MNSTLSQLRGAFTPTQRLHERSAFLGTIDSTFRGIGQVIFINNPLSGLIFALAIFLYRPWAGLLFVAGSYACTLFAHLLDYPLERIRSGIYTFNGSLVSLLLANFLTPQWNFGILIYAIIAAAISVPLMHAGLVLLTERLGIPTLSLPFSLVGLTVLLLIPTVAYGYANHALLSPVARVLASPNVALRPSHHGDPVPFAEGVVQAIIRGVSETFLLNSPLVGILVLVGILLSSTISAAAALVGSTVGAGLGLLLGADGYQIFGGLWGYTGALAAVCLFGPTAIFKPTWSSGILAIVTAACAAFLFGSLGQYLAPLGVVPLSLPFVLVTMAAVLAAQGSSRFSFNADRG</sequence>
<comment type="similarity">
    <text evidence="2">Belongs to the urea transporter family.</text>
</comment>
<dbReference type="RefSeq" id="WP_377458481.1">
    <property type="nucleotide sequence ID" value="NZ_JBHLUB010000025.1"/>
</dbReference>
<evidence type="ECO:0000256" key="4">
    <source>
        <dbReference type="ARBA" id="ARBA00022692"/>
    </source>
</evidence>
<dbReference type="PANTHER" id="PTHR10464">
    <property type="entry name" value="UREA TRANSPORTER"/>
    <property type="match status" value="1"/>
</dbReference>
<dbReference type="Gene3D" id="1.10.3430.10">
    <property type="entry name" value="Ammonium transporter AmtB like domains"/>
    <property type="match status" value="1"/>
</dbReference>
<organism evidence="8 9">
    <name type="scientific">Micrococcoides hystricis</name>
    <dbReference type="NCBI Taxonomy" id="1572761"/>
    <lineage>
        <taxon>Bacteria</taxon>
        <taxon>Bacillati</taxon>
        <taxon>Actinomycetota</taxon>
        <taxon>Actinomycetes</taxon>
        <taxon>Micrococcales</taxon>
        <taxon>Micrococcaceae</taxon>
        <taxon>Micrococcoides</taxon>
    </lineage>
</organism>
<feature type="transmembrane region" description="Helical" evidence="7">
    <location>
        <begin position="220"/>
        <end position="253"/>
    </location>
</feature>
<feature type="transmembrane region" description="Helical" evidence="7">
    <location>
        <begin position="88"/>
        <end position="106"/>
    </location>
</feature>
<evidence type="ECO:0000256" key="1">
    <source>
        <dbReference type="ARBA" id="ARBA00004651"/>
    </source>
</evidence>
<dbReference type="InterPro" id="IPR004937">
    <property type="entry name" value="Urea_transporter"/>
</dbReference>
<dbReference type="PANTHER" id="PTHR10464:SF4">
    <property type="entry name" value="UREA TRANSPORTER"/>
    <property type="match status" value="1"/>
</dbReference>
<keyword evidence="9" id="KW-1185">Reference proteome</keyword>
<feature type="transmembrane region" description="Helical" evidence="7">
    <location>
        <begin position="315"/>
        <end position="335"/>
    </location>
</feature>
<feature type="transmembrane region" description="Helical" evidence="7">
    <location>
        <begin position="290"/>
        <end position="308"/>
    </location>
</feature>
<evidence type="ECO:0000313" key="8">
    <source>
        <dbReference type="EMBL" id="MFC0581799.1"/>
    </source>
</evidence>
<name>A0ABV6P9K3_9MICC</name>
<dbReference type="Pfam" id="PF03253">
    <property type="entry name" value="UT"/>
    <property type="match status" value="1"/>
</dbReference>
<dbReference type="InterPro" id="IPR029020">
    <property type="entry name" value="Ammonium/urea_transptr"/>
</dbReference>
<evidence type="ECO:0000313" key="9">
    <source>
        <dbReference type="Proteomes" id="UP001589862"/>
    </source>
</evidence>
<proteinExistence type="inferred from homology"/>
<keyword evidence="6 7" id="KW-0472">Membrane</keyword>
<accession>A0ABV6P9K3</accession>
<keyword evidence="4 7" id="KW-0812">Transmembrane</keyword>
<gene>
    <name evidence="8" type="ORF">ACFFFR_05305</name>
</gene>
<keyword evidence="5 7" id="KW-1133">Transmembrane helix</keyword>
<keyword evidence="3" id="KW-1003">Cell membrane</keyword>
<feature type="transmembrane region" description="Helical" evidence="7">
    <location>
        <begin position="112"/>
        <end position="136"/>
    </location>
</feature>
<feature type="transmembrane region" description="Helical" evidence="7">
    <location>
        <begin position="63"/>
        <end position="81"/>
    </location>
</feature>
<feature type="transmembrane region" description="Helical" evidence="7">
    <location>
        <begin position="38"/>
        <end position="57"/>
    </location>
</feature>